<evidence type="ECO:0000313" key="15">
    <source>
        <dbReference type="RefSeq" id="XP_052744147.1"/>
    </source>
</evidence>
<dbReference type="GO" id="GO:0034220">
    <property type="term" value="P:monoatomic ion transmembrane transport"/>
    <property type="evidence" value="ECO:0007669"/>
    <property type="project" value="UniProtKB-KW"/>
</dbReference>
<feature type="transmembrane region" description="Helical" evidence="13">
    <location>
        <begin position="65"/>
        <end position="82"/>
    </location>
</feature>
<evidence type="ECO:0000256" key="4">
    <source>
        <dbReference type="ARBA" id="ARBA00022461"/>
    </source>
</evidence>
<keyword evidence="11 12" id="KW-0407">Ion channel</keyword>
<proteinExistence type="inferred from homology"/>
<evidence type="ECO:0000256" key="11">
    <source>
        <dbReference type="ARBA" id="ARBA00023303"/>
    </source>
</evidence>
<dbReference type="Gene3D" id="2.60.470.10">
    <property type="entry name" value="Acid-sensing ion channels like domains"/>
    <property type="match status" value="1"/>
</dbReference>
<evidence type="ECO:0000256" key="6">
    <source>
        <dbReference type="ARBA" id="ARBA00022989"/>
    </source>
</evidence>
<keyword evidence="14" id="KW-1185">Reference proteome</keyword>
<protein>
    <submittedName>
        <fullName evidence="15">Sodium channel protein Nach</fullName>
    </submittedName>
</protein>
<keyword evidence="10 12" id="KW-0739">Sodium transport</keyword>
<evidence type="ECO:0000256" key="8">
    <source>
        <dbReference type="ARBA" id="ARBA00023065"/>
    </source>
</evidence>
<dbReference type="Pfam" id="PF00858">
    <property type="entry name" value="ASC"/>
    <property type="match status" value="2"/>
</dbReference>
<keyword evidence="6 13" id="KW-1133">Transmembrane helix</keyword>
<keyword evidence="9 13" id="KW-0472">Membrane</keyword>
<comment type="subcellular location">
    <subcellularLocation>
        <location evidence="1">Membrane</location>
        <topology evidence="1">Multi-pass membrane protein</topology>
    </subcellularLocation>
</comment>
<dbReference type="InterPro" id="IPR001873">
    <property type="entry name" value="ENaC"/>
</dbReference>
<evidence type="ECO:0000256" key="12">
    <source>
        <dbReference type="RuleBase" id="RU000679"/>
    </source>
</evidence>
<gene>
    <name evidence="15" type="primary">LOC112058348</name>
</gene>
<dbReference type="RefSeq" id="XP_052744147.1">
    <property type="nucleotide sequence ID" value="XM_052888187.1"/>
</dbReference>
<evidence type="ECO:0000256" key="3">
    <source>
        <dbReference type="ARBA" id="ARBA00022448"/>
    </source>
</evidence>
<organism evidence="14 15">
    <name type="scientific">Bicyclus anynana</name>
    <name type="common">Squinting bush brown butterfly</name>
    <dbReference type="NCBI Taxonomy" id="110368"/>
    <lineage>
        <taxon>Eukaryota</taxon>
        <taxon>Metazoa</taxon>
        <taxon>Ecdysozoa</taxon>
        <taxon>Arthropoda</taxon>
        <taxon>Hexapoda</taxon>
        <taxon>Insecta</taxon>
        <taxon>Pterygota</taxon>
        <taxon>Neoptera</taxon>
        <taxon>Endopterygota</taxon>
        <taxon>Lepidoptera</taxon>
        <taxon>Glossata</taxon>
        <taxon>Ditrysia</taxon>
        <taxon>Papilionoidea</taxon>
        <taxon>Nymphalidae</taxon>
        <taxon>Satyrinae</taxon>
        <taxon>Satyrini</taxon>
        <taxon>Mycalesina</taxon>
        <taxon>Bicyclus</taxon>
    </lineage>
</organism>
<keyword evidence="5 12" id="KW-0812">Transmembrane</keyword>
<keyword evidence="7" id="KW-0915">Sodium</keyword>
<dbReference type="Proteomes" id="UP001652582">
    <property type="component" value="Chromosome 21"/>
</dbReference>
<dbReference type="PANTHER" id="PTHR11690:SF253">
    <property type="entry name" value="PICKPOCKET 18-RELATED"/>
    <property type="match status" value="1"/>
</dbReference>
<evidence type="ECO:0000256" key="7">
    <source>
        <dbReference type="ARBA" id="ARBA00023053"/>
    </source>
</evidence>
<accession>A0ABM3LYN0</accession>
<evidence type="ECO:0000256" key="9">
    <source>
        <dbReference type="ARBA" id="ARBA00023136"/>
    </source>
</evidence>
<keyword evidence="8 12" id="KW-0406">Ion transport</keyword>
<comment type="similarity">
    <text evidence="2 12">Belongs to the amiloride-sensitive sodium channel (TC 1.A.6) family.</text>
</comment>
<evidence type="ECO:0000313" key="14">
    <source>
        <dbReference type="Proteomes" id="UP001652582"/>
    </source>
</evidence>
<dbReference type="PANTHER" id="PTHR11690">
    <property type="entry name" value="AMILORIDE-SENSITIVE SODIUM CHANNEL-RELATED"/>
    <property type="match status" value="1"/>
</dbReference>
<feature type="transmembrane region" description="Helical" evidence="13">
    <location>
        <begin position="442"/>
        <end position="464"/>
    </location>
</feature>
<evidence type="ECO:0000256" key="13">
    <source>
        <dbReference type="SAM" id="Phobius"/>
    </source>
</evidence>
<reference evidence="15" key="1">
    <citation type="submission" date="2025-08" db="UniProtKB">
        <authorList>
            <consortium name="RefSeq"/>
        </authorList>
    </citation>
    <scope>IDENTIFICATION</scope>
</reference>
<keyword evidence="3 12" id="KW-0813">Transport</keyword>
<keyword evidence="4 12" id="KW-0894">Sodium channel</keyword>
<sequence>MKDNNQSVWWREYRRRLYKPNPRNMSIETVLRINFRKTFSEYKEHCSLTGLQRIWKQNQGFKQRIIRTLLFLSMLGIIGYFFQNLWFENLARPLIVTMESSTYPISNIEFPAVTLCNFNRINKSAMEKWSKLAPQCNELLVRCAWAGEIVECSDIFTVQRTVHGHCCAFNLVVGNFSGGIGRSIDMIKRQYQPGQLQGLNVVLDSKIEDYAYSTFNMFGFEVLIYDATHYADPTGGNIIQRIIQPDQFALFEINTVKQVATKEVRKYPPKTRKCFFHDEMKEEFKDFYSYSACIVMCRIKTLKSLCKCVPYYFPIATQDAPVCSIDHLKCLNRYKDKLFYLFPEGAENTQGLEAELQDALYCPQCLPDCELTRHYSRHSKIPLSYFVNQNKEYTSFFFDGLNMSGKCLLSIYQPTTDGVLNRLDVVLYWFEVVSNVGGFCGILIGFSMISVLEFVYFFVFRFFWNLYTLYY</sequence>
<name>A0ABM3LYN0_BICAN</name>
<evidence type="ECO:0000256" key="1">
    <source>
        <dbReference type="ARBA" id="ARBA00004141"/>
    </source>
</evidence>
<dbReference type="PRINTS" id="PR01078">
    <property type="entry name" value="AMINACHANNEL"/>
</dbReference>
<dbReference type="GeneID" id="112058348"/>
<evidence type="ECO:0000256" key="2">
    <source>
        <dbReference type="ARBA" id="ARBA00007193"/>
    </source>
</evidence>
<evidence type="ECO:0000256" key="10">
    <source>
        <dbReference type="ARBA" id="ARBA00023201"/>
    </source>
</evidence>
<evidence type="ECO:0000256" key="5">
    <source>
        <dbReference type="ARBA" id="ARBA00022692"/>
    </source>
</evidence>